<evidence type="ECO:0000256" key="1">
    <source>
        <dbReference type="SAM" id="MobiDB-lite"/>
    </source>
</evidence>
<reference evidence="4" key="1">
    <citation type="submission" date="2023-07" db="EMBL/GenBank/DDBJ databases">
        <title>Genome content predicts the carbon catabolic preferences of heterotrophic bacteria.</title>
        <authorList>
            <person name="Gralka M."/>
        </authorList>
    </citation>
    <scope>NUCLEOTIDE SEQUENCE</scope>
    <source>
        <strain evidence="4">I2M02</strain>
    </source>
</reference>
<dbReference type="Proteomes" id="UP001169823">
    <property type="component" value="Unassembled WGS sequence"/>
</dbReference>
<feature type="chain" id="PRO_5043577773" evidence="2">
    <location>
        <begin position="31"/>
        <end position="369"/>
    </location>
</feature>
<accession>A0AAW7XUP8</accession>
<feature type="signal peptide" evidence="2">
    <location>
        <begin position="1"/>
        <end position="30"/>
    </location>
</feature>
<evidence type="ECO:0000313" key="5">
    <source>
        <dbReference type="Proteomes" id="UP001169823"/>
    </source>
</evidence>
<feature type="domain" description="YHYH" evidence="3">
    <location>
        <begin position="180"/>
        <end position="289"/>
    </location>
</feature>
<comment type="caution">
    <text evidence="4">The sequence shown here is derived from an EMBL/GenBank/DDBJ whole genome shotgun (WGS) entry which is preliminary data.</text>
</comment>
<feature type="region of interest" description="Disordered" evidence="1">
    <location>
        <begin position="341"/>
        <end position="369"/>
    </location>
</feature>
<proteinExistence type="predicted"/>
<sequence>MTPMRRTVPHFFSAAIAVPAALALAMPAAADTTEAEAQRLEEIAAFFSEAVVVSGPEVVDCTLSEGTQTRCFSITVKPEPIAYTPGPWCPTNISDDASKGGKWFGENELLDVDGSFVEHLDEFFGDDEWALYNPETGEIRVTDTLESCDGAARPDVAEEYQNYCVQCLPEYLDDGASMTYVIPLEPQAASAAGRLDQGSGVAYNGVRLDASAPQDAIVAAHTIAPLDDCGGHVNLHVGYHYHAVTDCLPGAPVTDEQEAEEVAASEDAVLDDATSIGIAMDGYLIYNRANSEGVVVDGLDECNGHATEALGYHYHAGAEGSNAILACMTAQYGCALEDGDASCDASVRQGPPGGGPRPDGPPPEGRPAD</sequence>
<evidence type="ECO:0000259" key="3">
    <source>
        <dbReference type="Pfam" id="PF14240"/>
    </source>
</evidence>
<evidence type="ECO:0000313" key="4">
    <source>
        <dbReference type="EMBL" id="MDO6458143.1"/>
    </source>
</evidence>
<dbReference type="RefSeq" id="WP_303484912.1">
    <property type="nucleotide sequence ID" value="NZ_JAUOPJ010000011.1"/>
</dbReference>
<dbReference type="InterPro" id="IPR025924">
    <property type="entry name" value="YHYH_dom"/>
</dbReference>
<keyword evidence="2" id="KW-0732">Signal</keyword>
<dbReference type="EMBL" id="JAUOPJ010000011">
    <property type="protein sequence ID" value="MDO6458143.1"/>
    <property type="molecule type" value="Genomic_DNA"/>
</dbReference>
<protein>
    <submittedName>
        <fullName evidence="4">YHYH protein</fullName>
    </submittedName>
</protein>
<gene>
    <name evidence="4" type="ORF">Q4494_13720</name>
</gene>
<organism evidence="4 5">
    <name type="scientific">Celeribacter halophilus</name>
    <dbReference type="NCBI Taxonomy" id="576117"/>
    <lineage>
        <taxon>Bacteria</taxon>
        <taxon>Pseudomonadati</taxon>
        <taxon>Pseudomonadota</taxon>
        <taxon>Alphaproteobacteria</taxon>
        <taxon>Rhodobacterales</taxon>
        <taxon>Roseobacteraceae</taxon>
        <taxon>Celeribacter</taxon>
    </lineage>
</organism>
<evidence type="ECO:0000256" key="2">
    <source>
        <dbReference type="SAM" id="SignalP"/>
    </source>
</evidence>
<dbReference type="AlphaFoldDB" id="A0AAW7XUP8"/>
<name>A0AAW7XUP8_9RHOB</name>
<dbReference type="Pfam" id="PF14240">
    <property type="entry name" value="YHYH"/>
    <property type="match status" value="1"/>
</dbReference>
<feature type="compositionally biased region" description="Pro residues" evidence="1">
    <location>
        <begin position="353"/>
        <end position="369"/>
    </location>
</feature>